<evidence type="ECO:0000256" key="1">
    <source>
        <dbReference type="SAM" id="MobiDB-lite"/>
    </source>
</evidence>
<feature type="region of interest" description="Disordered" evidence="1">
    <location>
        <begin position="1"/>
        <end position="28"/>
    </location>
</feature>
<accession>A0A5A8CE27</accession>
<feature type="compositionally biased region" description="Low complexity" evidence="1">
    <location>
        <begin position="92"/>
        <end position="115"/>
    </location>
</feature>
<feature type="compositionally biased region" description="Basic and acidic residues" evidence="1">
    <location>
        <begin position="40"/>
        <end position="50"/>
    </location>
</feature>
<dbReference type="AlphaFoldDB" id="A0A5A8CE27"/>
<feature type="region of interest" description="Disordered" evidence="1">
    <location>
        <begin position="40"/>
        <end position="220"/>
    </location>
</feature>
<name>A0A5A8CE27_CAFRO</name>
<gene>
    <name evidence="2" type="ORF">FNF29_05332</name>
</gene>
<proteinExistence type="predicted"/>
<reference evidence="2 3" key="1">
    <citation type="submission" date="2019-07" db="EMBL/GenBank/DDBJ databases">
        <title>Genomes of Cafeteria roenbergensis.</title>
        <authorList>
            <person name="Fischer M.G."/>
            <person name="Hackl T."/>
            <person name="Roman M."/>
        </authorList>
    </citation>
    <scope>NUCLEOTIDE SEQUENCE [LARGE SCALE GENOMIC DNA]</scope>
    <source>
        <strain evidence="2 3">BVI</strain>
    </source>
</reference>
<protein>
    <submittedName>
        <fullName evidence="2">Uncharacterized protein</fullName>
    </submittedName>
</protein>
<comment type="caution">
    <text evidence="2">The sequence shown here is derived from an EMBL/GenBank/DDBJ whole genome shotgun (WGS) entry which is preliminary data.</text>
</comment>
<keyword evidence="3" id="KW-1185">Reference proteome</keyword>
<evidence type="ECO:0000313" key="2">
    <source>
        <dbReference type="EMBL" id="KAA0150320.1"/>
    </source>
</evidence>
<organism evidence="2 3">
    <name type="scientific">Cafeteria roenbergensis</name>
    <name type="common">Marine flagellate</name>
    <dbReference type="NCBI Taxonomy" id="33653"/>
    <lineage>
        <taxon>Eukaryota</taxon>
        <taxon>Sar</taxon>
        <taxon>Stramenopiles</taxon>
        <taxon>Bigyra</taxon>
        <taxon>Opalozoa</taxon>
        <taxon>Bicosoecida</taxon>
        <taxon>Cafeteriaceae</taxon>
        <taxon>Cafeteria</taxon>
    </lineage>
</organism>
<sequence length="249" mass="25697">MHASGMSAADGSESPALWLPSNVPRKDLLRDKIRAKLRAVDEAVLRDTAARRAARRRKANGRTAASLPASPPRQGAAASGAHPELPPGTKTGSAGAGAAAGASLSAHGPPDGGSSRPRRSRSSAAASGLHTPASLRGGAEEVAAGARHQSRSRMASEAGVGDPALESRLDARGPVDDVDETAARYAHESATRASLAAKPGRVACPGAPVPSPEQARKAREARQLIRALRKGSERLEQRLDLGILRGERR</sequence>
<feature type="compositionally biased region" description="Basic and acidic residues" evidence="1">
    <location>
        <begin position="165"/>
        <end position="190"/>
    </location>
</feature>
<dbReference type="Proteomes" id="UP000323011">
    <property type="component" value="Unassembled WGS sequence"/>
</dbReference>
<evidence type="ECO:0000313" key="3">
    <source>
        <dbReference type="Proteomes" id="UP000323011"/>
    </source>
</evidence>
<dbReference type="EMBL" id="VLTN01000035">
    <property type="protein sequence ID" value="KAA0150320.1"/>
    <property type="molecule type" value="Genomic_DNA"/>
</dbReference>